<dbReference type="AlphaFoldDB" id="A0A940XIV2"/>
<dbReference type="RefSeq" id="WP_210668204.1">
    <property type="nucleotide sequence ID" value="NZ_JAGFBV010000043.1"/>
</dbReference>
<reference evidence="1 2" key="1">
    <citation type="submission" date="2021-03" db="EMBL/GenBank/DDBJ databases">
        <title>Flavobacterium Flabelliformis Sp. Nov. And Flavobacterium Geliluteum Sp. Nov., Two Novel Multidrug Resistant Psychrophilic Species Isolated From Antarctica.</title>
        <authorList>
            <person name="Kralova S."/>
            <person name="Busse H.J."/>
            <person name="Bezdicek M."/>
            <person name="Nykrynova M."/>
            <person name="Kroupova E."/>
            <person name="Krsek D."/>
            <person name="Sedlacek I."/>
        </authorList>
    </citation>
    <scope>NUCLEOTIDE SEQUENCE [LARGE SCALE GENOMIC DNA]</scope>
    <source>
        <strain evidence="1 2">P7388</strain>
    </source>
</reference>
<sequence>MKIEQIIYDTTRDVLNLDDKLSIATLFLFCEKLGSKRLSELLYCDCLETFIGDFQDEYKSFDVDFTIRLEKREVKDAFFKTLDKYKEKNDSNGFLKAIYEKDPFALVICEIIDYRFDKIELKKFTNNLSKQLILDFENEM</sequence>
<keyword evidence="2" id="KW-1185">Reference proteome</keyword>
<evidence type="ECO:0000313" key="1">
    <source>
        <dbReference type="EMBL" id="MBP4139973.1"/>
    </source>
</evidence>
<accession>A0A940XIV2</accession>
<proteinExistence type="predicted"/>
<organism evidence="1 2">
    <name type="scientific">Flavobacterium geliluteum</name>
    <dbReference type="NCBI Taxonomy" id="2816120"/>
    <lineage>
        <taxon>Bacteria</taxon>
        <taxon>Pseudomonadati</taxon>
        <taxon>Bacteroidota</taxon>
        <taxon>Flavobacteriia</taxon>
        <taxon>Flavobacteriales</taxon>
        <taxon>Flavobacteriaceae</taxon>
        <taxon>Flavobacterium</taxon>
    </lineage>
</organism>
<name>A0A940XIV2_9FLAO</name>
<protein>
    <submittedName>
        <fullName evidence="1">Uncharacterized protein</fullName>
    </submittedName>
</protein>
<comment type="caution">
    <text evidence="1">The sequence shown here is derived from an EMBL/GenBank/DDBJ whole genome shotgun (WGS) entry which is preliminary data.</text>
</comment>
<dbReference type="Proteomes" id="UP000675047">
    <property type="component" value="Unassembled WGS sequence"/>
</dbReference>
<evidence type="ECO:0000313" key="2">
    <source>
        <dbReference type="Proteomes" id="UP000675047"/>
    </source>
</evidence>
<gene>
    <name evidence="1" type="ORF">J3495_18020</name>
</gene>
<dbReference type="EMBL" id="JAGFBV010000043">
    <property type="protein sequence ID" value="MBP4139973.1"/>
    <property type="molecule type" value="Genomic_DNA"/>
</dbReference>